<dbReference type="GO" id="GO:0008483">
    <property type="term" value="F:transaminase activity"/>
    <property type="evidence" value="ECO:0007669"/>
    <property type="project" value="UniProtKB-KW"/>
</dbReference>
<dbReference type="InterPro" id="IPR051686">
    <property type="entry name" value="Lipoprotein_DolP"/>
</dbReference>
<dbReference type="AlphaFoldDB" id="A0A327KJ82"/>
<dbReference type="PROSITE" id="PS50914">
    <property type="entry name" value="BON"/>
    <property type="match status" value="3"/>
</dbReference>
<feature type="domain" description="BON" evidence="2">
    <location>
        <begin position="7"/>
        <end position="76"/>
    </location>
</feature>
<evidence type="ECO:0000313" key="4">
    <source>
        <dbReference type="Proteomes" id="UP000248863"/>
    </source>
</evidence>
<organism evidence="3 4">
    <name type="scientific">Rhodoplanes elegans</name>
    <dbReference type="NCBI Taxonomy" id="29408"/>
    <lineage>
        <taxon>Bacteria</taxon>
        <taxon>Pseudomonadati</taxon>
        <taxon>Pseudomonadota</taxon>
        <taxon>Alphaproteobacteria</taxon>
        <taxon>Hyphomicrobiales</taxon>
        <taxon>Nitrobacteraceae</taxon>
        <taxon>Rhodoplanes</taxon>
    </lineage>
</organism>
<feature type="domain" description="BON" evidence="2">
    <location>
        <begin position="152"/>
        <end position="220"/>
    </location>
</feature>
<reference evidence="3 4" key="1">
    <citation type="submission" date="2017-07" db="EMBL/GenBank/DDBJ databases">
        <title>Draft Genome Sequences of Select Purple Nonsulfur Bacteria.</title>
        <authorList>
            <person name="Lasarre B."/>
            <person name="Mckinlay J.B."/>
        </authorList>
    </citation>
    <scope>NUCLEOTIDE SEQUENCE [LARGE SCALE GENOMIC DNA]</scope>
    <source>
        <strain evidence="3 4">DSM 11907</strain>
    </source>
</reference>
<comment type="caution">
    <text evidence="3">The sequence shown here is derived from an EMBL/GenBank/DDBJ whole genome shotgun (WGS) entry which is preliminary data.</text>
</comment>
<protein>
    <submittedName>
        <fullName evidence="3">Ornithine aminotransferase</fullName>
    </submittedName>
</protein>
<dbReference type="InterPro" id="IPR014004">
    <property type="entry name" value="Transpt-assoc_nodulatn_dom_bac"/>
</dbReference>
<accession>A0A327KJ82</accession>
<dbReference type="Proteomes" id="UP000248863">
    <property type="component" value="Unassembled WGS sequence"/>
</dbReference>
<evidence type="ECO:0000256" key="1">
    <source>
        <dbReference type="ARBA" id="ARBA00022729"/>
    </source>
</evidence>
<feature type="domain" description="BON" evidence="2">
    <location>
        <begin position="81"/>
        <end position="149"/>
    </location>
</feature>
<proteinExistence type="predicted"/>
<keyword evidence="3" id="KW-0032">Aminotransferase</keyword>
<sequence length="220" mass="24261">MVSQVRTDSTIKRDVEDEIKWDPSIGDSSHIAVAVKDGVVTLTGFTKSYMDSYQAEKAAKRVLGVKGVANDIEVKLFYERTDPEIAEEAVKAIKRELPSSSENMRVIVKNGYLTLEGDAEWNYQKEWAERAVRSISGVKGISNLIQVKPRVSSADVKRKIEDALVRSAKVDADKVVVEVEGGKVILRGTVRSWAERQEAERSAWAAPGVGSVENKIVVSL</sequence>
<dbReference type="SMART" id="SM00749">
    <property type="entry name" value="BON"/>
    <property type="match status" value="3"/>
</dbReference>
<dbReference type="Gene3D" id="3.30.1340.30">
    <property type="match status" value="3"/>
</dbReference>
<keyword evidence="4" id="KW-1185">Reference proteome</keyword>
<dbReference type="OrthoDB" id="870892at2"/>
<keyword evidence="3" id="KW-0808">Transferase</keyword>
<keyword evidence="1" id="KW-0732">Signal</keyword>
<dbReference type="PANTHER" id="PTHR34606">
    <property type="entry name" value="BON DOMAIN-CONTAINING PROTEIN"/>
    <property type="match status" value="1"/>
</dbReference>
<dbReference type="PANTHER" id="PTHR34606:SF4">
    <property type="entry name" value="OUTER MEMBRANE LIPOPROTEIN DOLP"/>
    <property type="match status" value="1"/>
</dbReference>
<dbReference type="InterPro" id="IPR007055">
    <property type="entry name" value="BON_dom"/>
</dbReference>
<dbReference type="Pfam" id="PF04972">
    <property type="entry name" value="BON"/>
    <property type="match status" value="3"/>
</dbReference>
<evidence type="ECO:0000313" key="3">
    <source>
        <dbReference type="EMBL" id="RAI38830.1"/>
    </source>
</evidence>
<name>A0A327KJ82_9BRAD</name>
<gene>
    <name evidence="3" type="ORF">CH338_11430</name>
</gene>
<dbReference type="EMBL" id="NPEU01000106">
    <property type="protein sequence ID" value="RAI38830.1"/>
    <property type="molecule type" value="Genomic_DNA"/>
</dbReference>
<dbReference type="RefSeq" id="WP_111357304.1">
    <property type="nucleotide sequence ID" value="NZ_NHSK01000001.1"/>
</dbReference>
<evidence type="ECO:0000259" key="2">
    <source>
        <dbReference type="PROSITE" id="PS50914"/>
    </source>
</evidence>